<gene>
    <name evidence="1" type="ORF">LCGC14_1294260</name>
</gene>
<protein>
    <submittedName>
        <fullName evidence="1">Uncharacterized protein</fullName>
    </submittedName>
</protein>
<reference evidence="1" key="1">
    <citation type="journal article" date="2015" name="Nature">
        <title>Complex archaea that bridge the gap between prokaryotes and eukaryotes.</title>
        <authorList>
            <person name="Spang A."/>
            <person name="Saw J.H."/>
            <person name="Jorgensen S.L."/>
            <person name="Zaremba-Niedzwiedzka K."/>
            <person name="Martijn J."/>
            <person name="Lind A.E."/>
            <person name="van Eijk R."/>
            <person name="Schleper C."/>
            <person name="Guy L."/>
            <person name="Ettema T.J."/>
        </authorList>
    </citation>
    <scope>NUCLEOTIDE SEQUENCE</scope>
</reference>
<feature type="non-terminal residue" evidence="1">
    <location>
        <position position="23"/>
    </location>
</feature>
<evidence type="ECO:0000313" key="1">
    <source>
        <dbReference type="EMBL" id="KKM84922.1"/>
    </source>
</evidence>
<comment type="caution">
    <text evidence="1">The sequence shown here is derived from an EMBL/GenBank/DDBJ whole genome shotgun (WGS) entry which is preliminary data.</text>
</comment>
<dbReference type="EMBL" id="LAZR01007492">
    <property type="protein sequence ID" value="KKM84922.1"/>
    <property type="molecule type" value="Genomic_DNA"/>
</dbReference>
<name>A0A0F9NUG5_9ZZZZ</name>
<dbReference type="AlphaFoldDB" id="A0A0F9NUG5"/>
<organism evidence="1">
    <name type="scientific">marine sediment metagenome</name>
    <dbReference type="NCBI Taxonomy" id="412755"/>
    <lineage>
        <taxon>unclassified sequences</taxon>
        <taxon>metagenomes</taxon>
        <taxon>ecological metagenomes</taxon>
    </lineage>
</organism>
<proteinExistence type="predicted"/>
<sequence length="23" mass="2654">MSNPLIKKTLNFPESFFQGKLIT</sequence>
<accession>A0A0F9NUG5</accession>